<feature type="compositionally biased region" description="Basic and acidic residues" evidence="1">
    <location>
        <begin position="280"/>
        <end position="291"/>
    </location>
</feature>
<dbReference type="KEGG" id="taa:NMY3_01223"/>
<accession>A0A654LVG9</accession>
<dbReference type="AlphaFoldDB" id="A0A654LVG9"/>
<sequence length="1007" mass="114951">MLIIHYDEYCQLMGKYLKSFYARRRYCFDMESLFRFSFIRPAVNQDPANSSIDLSQNTPFQRDLIEASKSDRPREAMREVALIYVAGPDFISEPSVNPLHLNLVTFARSLDKLEREEEVSHEDVVRAVRKAFDADPDELIRDSVLEVPVMRLKDSILAIKQLQEKHILPIEALVGQLRDLDLIVKVASHDDFPKSVTSLKLYRRRSLRLPDFPALPSVLSTARLEKEWYIKLKEENTKRQNHIQSLVDRYLASVKAIEELTTLGGEYFHTTPETQSNGRSPREELPKETRKPLFKPLPGDEATFRLKSSAHDKLSESTKNILKDKDLDITKTPLDKLVESLKKEITKSRSELDALYAKSPRMIIKRIGDTLVTISTPSSSRWESVLLRGPPYKKLPTLALEDQIPTTRGKVFPSGVSDLMIVKQQLIGYEGADIAHIENILKSEHLIREHVRRQEIEQITFRETEVTKSEERDLQSSSRYEMSQETNTTIKQDSSLKAGLTLSGRYGPSVEFTASAEGAFSRSKEEATKSASSYSQEITERSAAKITERVLLRESLRITTETTEKNLHEFDNKQIGSNHISGVYQWINKIYQAQMFNYGMRTMFDFMIPEPAAFLIEVLKSAKESSIDIEKPEEFTLTPAQIDENTYGDYVKLYGVTDVSPPPEQYIIASHTFKGTESTKEYSHAGEIAIDDGYEAIEGCVVAIFNEKGDPASSSFALGRRVGGGDTPHSWIWTTPLDLETKSIPFALDTFNIDTINFAIEVKCQRTLHLMNKWRHDTHAKITIAYKARLSEYEEKLSALSIQAGVSIEGKNPLFNLETINNELKKNCISIITDQHYDLFDAIELDSAGKFPQIDLPKAQTEGPYVRFFEQAFEWENMTWVGYPYFWGRKGQWQERIVFEDPDPLFNQFLKAGYCRVVVPVRPGFESAIDHFRKYGELWNGGPLPTISSPLYLPVADELAERLDRPGTEIPEGEPWIVKIPTTLVKLRDDDSLPSWVYDEDGKWVES</sequence>
<feature type="region of interest" description="Disordered" evidence="1">
    <location>
        <begin position="466"/>
        <end position="492"/>
    </location>
</feature>
<proteinExistence type="predicted"/>
<dbReference type="EMBL" id="CP012850">
    <property type="protein sequence ID" value="ALI35428.1"/>
    <property type="molecule type" value="Genomic_DNA"/>
</dbReference>
<evidence type="ECO:0000313" key="2">
    <source>
        <dbReference type="EMBL" id="ALI35428.1"/>
    </source>
</evidence>
<feature type="compositionally biased region" description="Polar residues" evidence="1">
    <location>
        <begin position="475"/>
        <end position="492"/>
    </location>
</feature>
<evidence type="ECO:0000313" key="3">
    <source>
        <dbReference type="Proteomes" id="UP000058925"/>
    </source>
</evidence>
<dbReference type="Proteomes" id="UP000058925">
    <property type="component" value="Chromosome"/>
</dbReference>
<organism evidence="2 3">
    <name type="scientific">Candidatus Nitrosocosmicus oleophilus</name>
    <dbReference type="NCBI Taxonomy" id="1353260"/>
    <lineage>
        <taxon>Archaea</taxon>
        <taxon>Nitrososphaerota</taxon>
        <taxon>Nitrososphaeria</taxon>
        <taxon>Nitrososphaerales</taxon>
        <taxon>Nitrososphaeraceae</taxon>
        <taxon>Candidatus Nitrosocosmicus</taxon>
    </lineage>
</organism>
<reference evidence="3" key="1">
    <citation type="submission" date="2015-10" db="EMBL/GenBank/DDBJ databases">
        <title>Niche specialization of a soil ammonia-oxidizing archaeon, Candidatus Nitrosocosmicus oleophilus.</title>
        <authorList>
            <person name="Jung M.-Y."/>
            <person name="Rhee S.-K."/>
        </authorList>
    </citation>
    <scope>NUCLEOTIDE SEQUENCE [LARGE SCALE GENOMIC DNA]</scope>
    <source>
        <strain evidence="3">MY3</strain>
    </source>
</reference>
<evidence type="ECO:0000256" key="1">
    <source>
        <dbReference type="SAM" id="MobiDB-lite"/>
    </source>
</evidence>
<feature type="region of interest" description="Disordered" evidence="1">
    <location>
        <begin position="266"/>
        <end position="296"/>
    </location>
</feature>
<protein>
    <submittedName>
        <fullName evidence="2">Uncharacterized protein</fullName>
    </submittedName>
</protein>
<keyword evidence="3" id="KW-1185">Reference proteome</keyword>
<name>A0A654LVG9_9ARCH</name>
<gene>
    <name evidence="2" type="ORF">NMY3_01223</name>
</gene>